<protein>
    <submittedName>
        <fullName evidence="1">Integral membrane protein</fullName>
    </submittedName>
</protein>
<proteinExistence type="predicted"/>
<evidence type="ECO:0000313" key="1">
    <source>
        <dbReference type="EMBL" id="VTQ68198.1"/>
    </source>
</evidence>
<dbReference type="RefSeq" id="WP_010737124.1">
    <property type="nucleotide sequence ID" value="NZ_AP027299.1"/>
</dbReference>
<dbReference type="Proteomes" id="UP000352698">
    <property type="component" value="Unassembled WGS sequence"/>
</dbReference>
<accession>A0A7Z9DIN5</accession>
<gene>
    <name evidence="1" type="ORF">NCTC12204_02300</name>
</gene>
<name>A0A7Z9DIN5_ENTHR</name>
<comment type="caution">
    <text evidence="1">The sequence shown here is derived from an EMBL/GenBank/DDBJ whole genome shotgun (WGS) entry which is preliminary data.</text>
</comment>
<sequence>MNKIHSEKINQHFLTVIEWIPSLLILQFLWLLTSLPLLTIGSASRTVMSTIYHYHKNEEKKIHTLFWQELRHNFLTYRKQDLIVSFYLLLLLIDSRIFLYWGGAWGLILMYASLSVLFLSIVMVSYRMLLQLERANEVPLFTAFILFFYQWKNALLHLGGTLLLLLFLFFLGPIYVVLVGGSSLLYLQTFLFFGRKEIKSPSKV</sequence>
<dbReference type="InterPro" id="IPR006938">
    <property type="entry name" value="DUF624"/>
</dbReference>
<dbReference type="EMBL" id="CABEEP010000001">
    <property type="protein sequence ID" value="VTQ68198.1"/>
    <property type="molecule type" value="Genomic_DNA"/>
</dbReference>
<organism evidence="1 2">
    <name type="scientific">Enterococcus hirae</name>
    <dbReference type="NCBI Taxonomy" id="1354"/>
    <lineage>
        <taxon>Bacteria</taxon>
        <taxon>Bacillati</taxon>
        <taxon>Bacillota</taxon>
        <taxon>Bacilli</taxon>
        <taxon>Lactobacillales</taxon>
        <taxon>Enterococcaceae</taxon>
        <taxon>Enterococcus</taxon>
    </lineage>
</organism>
<dbReference type="Pfam" id="PF04854">
    <property type="entry name" value="DUF624"/>
    <property type="match status" value="1"/>
</dbReference>
<reference evidence="1 2" key="1">
    <citation type="submission" date="2019-05" db="EMBL/GenBank/DDBJ databases">
        <authorList>
            <consortium name="Pathogen Informatics"/>
        </authorList>
    </citation>
    <scope>NUCLEOTIDE SEQUENCE [LARGE SCALE GENOMIC DNA]</scope>
    <source>
        <strain evidence="1 2">NCTC12204</strain>
    </source>
</reference>
<evidence type="ECO:0000313" key="2">
    <source>
        <dbReference type="Proteomes" id="UP000352698"/>
    </source>
</evidence>
<dbReference type="AlphaFoldDB" id="A0A7Z9DIN5"/>